<dbReference type="SUPFAM" id="SSF51735">
    <property type="entry name" value="NAD(P)-binding Rossmann-fold domains"/>
    <property type="match status" value="1"/>
</dbReference>
<dbReference type="Pfam" id="PF00106">
    <property type="entry name" value="adh_short"/>
    <property type="match status" value="1"/>
</dbReference>
<reference evidence="1" key="1">
    <citation type="submission" date="2024-03" db="EMBL/GenBank/DDBJ databases">
        <title>WGS assembly of Saponaria officinalis var. Norfolk2.</title>
        <authorList>
            <person name="Jenkins J."/>
            <person name="Shu S."/>
            <person name="Grimwood J."/>
            <person name="Barry K."/>
            <person name="Goodstein D."/>
            <person name="Schmutz J."/>
            <person name="Leebens-Mack J."/>
            <person name="Osbourn A."/>
        </authorList>
    </citation>
    <scope>NUCLEOTIDE SEQUENCE [LARGE SCALE GENOMIC DNA]</scope>
    <source>
        <strain evidence="1">JIC</strain>
    </source>
</reference>
<dbReference type="PANTHER" id="PTHR44656:SF7">
    <property type="entry name" value="DEHYDROGENASE_REDUCTASE SDR FAMILY MEMBER 12"/>
    <property type="match status" value="1"/>
</dbReference>
<gene>
    <name evidence="1" type="ORF">RND81_07G036800</name>
</gene>
<dbReference type="InterPro" id="IPR052992">
    <property type="entry name" value="SDR_member_12"/>
</dbReference>
<dbReference type="EMBL" id="JBDFQZ010000007">
    <property type="protein sequence ID" value="KAK9705154.1"/>
    <property type="molecule type" value="Genomic_DNA"/>
</dbReference>
<evidence type="ECO:0000313" key="1">
    <source>
        <dbReference type="EMBL" id="KAK9705154.1"/>
    </source>
</evidence>
<protein>
    <recommendedName>
        <fullName evidence="3">Dehydrogenase/reductase SDR family member 12</fullName>
    </recommendedName>
</protein>
<keyword evidence="2" id="KW-1185">Reference proteome</keyword>
<evidence type="ECO:0000313" key="2">
    <source>
        <dbReference type="Proteomes" id="UP001443914"/>
    </source>
</evidence>
<dbReference type="PRINTS" id="PR00081">
    <property type="entry name" value="GDHRDH"/>
</dbReference>
<dbReference type="PANTHER" id="PTHR44656">
    <property type="entry name" value="DEHYDROGENASE/REDUCTASE SDR FAMILY MEMBER 12"/>
    <property type="match status" value="1"/>
</dbReference>
<comment type="caution">
    <text evidence="1">The sequence shown here is derived from an EMBL/GenBank/DDBJ whole genome shotgun (WGS) entry which is preliminary data.</text>
</comment>
<dbReference type="InterPro" id="IPR002347">
    <property type="entry name" value="SDR_fam"/>
</dbReference>
<dbReference type="InterPro" id="IPR036291">
    <property type="entry name" value="NAD(P)-bd_dom_sf"/>
</dbReference>
<sequence>MDPRCSRTGLVQVPLLYPSLETSPVVALHNIRGNGLCNQSECPSLRLLASSEVLVRTDRYGDEDDVDDVEEREDERVEKVDDEVTMAEKLITRQKLAEGFFEVEEIRKKRIHKAWRTTAFVVYGYLNFTKSGFMEHSKYFKVEDMRPRMDGKNCIFTGANSGIGFAAAEGLASRGASVYMVCRSKERGEPAVSKIQSNTRNQNVYLEVCDLSSVNEIKTFAEKLNSKEIPVHVLVNNNGILENKRTLTPEGQNLCHINLFFVCFFSLELSFAVNVLGTYVMTQSMQPLLEKAAPDSRVITVASGGMYTAPLTKDLQFSEEKFDGTMQYARNKRVLVALTEKWAEMYKDKGIGFYAMHPGWAETLGVAKNLPEFFESSCLNLQNHIRHQKLKIEDVRDIWARYALKFKHA</sequence>
<evidence type="ECO:0008006" key="3">
    <source>
        <dbReference type="Google" id="ProtNLM"/>
    </source>
</evidence>
<dbReference type="Proteomes" id="UP001443914">
    <property type="component" value="Unassembled WGS sequence"/>
</dbReference>
<dbReference type="AlphaFoldDB" id="A0AAW1JM19"/>
<organism evidence="1 2">
    <name type="scientific">Saponaria officinalis</name>
    <name type="common">Common soapwort</name>
    <name type="synonym">Lychnis saponaria</name>
    <dbReference type="NCBI Taxonomy" id="3572"/>
    <lineage>
        <taxon>Eukaryota</taxon>
        <taxon>Viridiplantae</taxon>
        <taxon>Streptophyta</taxon>
        <taxon>Embryophyta</taxon>
        <taxon>Tracheophyta</taxon>
        <taxon>Spermatophyta</taxon>
        <taxon>Magnoliopsida</taxon>
        <taxon>eudicotyledons</taxon>
        <taxon>Gunneridae</taxon>
        <taxon>Pentapetalae</taxon>
        <taxon>Caryophyllales</taxon>
        <taxon>Caryophyllaceae</taxon>
        <taxon>Caryophylleae</taxon>
        <taxon>Saponaria</taxon>
    </lineage>
</organism>
<accession>A0AAW1JM19</accession>
<name>A0AAW1JM19_SAPOF</name>
<proteinExistence type="predicted"/>
<dbReference type="Gene3D" id="3.40.50.720">
    <property type="entry name" value="NAD(P)-binding Rossmann-like Domain"/>
    <property type="match status" value="1"/>
</dbReference>